<organism evidence="2 3">
    <name type="scientific">Massariosphaeria phaeospora</name>
    <dbReference type="NCBI Taxonomy" id="100035"/>
    <lineage>
        <taxon>Eukaryota</taxon>
        <taxon>Fungi</taxon>
        <taxon>Dikarya</taxon>
        <taxon>Ascomycota</taxon>
        <taxon>Pezizomycotina</taxon>
        <taxon>Dothideomycetes</taxon>
        <taxon>Pleosporomycetidae</taxon>
        <taxon>Pleosporales</taxon>
        <taxon>Pleosporales incertae sedis</taxon>
        <taxon>Massariosphaeria</taxon>
    </lineage>
</organism>
<dbReference type="OrthoDB" id="4585232at2759"/>
<gene>
    <name evidence="2" type="ORF">BDV95DRAFT_78149</name>
</gene>
<name>A0A7C8M6X4_9PLEO</name>
<proteinExistence type="predicted"/>
<evidence type="ECO:0000313" key="3">
    <source>
        <dbReference type="Proteomes" id="UP000481861"/>
    </source>
</evidence>
<dbReference type="AlphaFoldDB" id="A0A7C8M6X4"/>
<evidence type="ECO:0000313" key="2">
    <source>
        <dbReference type="EMBL" id="KAF2870299.1"/>
    </source>
</evidence>
<comment type="caution">
    <text evidence="2">The sequence shown here is derived from an EMBL/GenBank/DDBJ whole genome shotgun (WGS) entry which is preliminary data.</text>
</comment>
<reference evidence="2 3" key="1">
    <citation type="submission" date="2020-01" db="EMBL/GenBank/DDBJ databases">
        <authorList>
            <consortium name="DOE Joint Genome Institute"/>
            <person name="Haridas S."/>
            <person name="Albert R."/>
            <person name="Binder M."/>
            <person name="Bloem J."/>
            <person name="Labutti K."/>
            <person name="Salamov A."/>
            <person name="Andreopoulos B."/>
            <person name="Baker S.E."/>
            <person name="Barry K."/>
            <person name="Bills G."/>
            <person name="Bluhm B.H."/>
            <person name="Cannon C."/>
            <person name="Castanera R."/>
            <person name="Culley D.E."/>
            <person name="Daum C."/>
            <person name="Ezra D."/>
            <person name="Gonzalez J.B."/>
            <person name="Henrissat B."/>
            <person name="Kuo A."/>
            <person name="Liang C."/>
            <person name="Lipzen A."/>
            <person name="Lutzoni F."/>
            <person name="Magnuson J."/>
            <person name="Mondo S."/>
            <person name="Nolan M."/>
            <person name="Ohm R."/>
            <person name="Pangilinan J."/>
            <person name="Park H.-J.H."/>
            <person name="Ramirez L."/>
            <person name="Alfaro M."/>
            <person name="Sun H."/>
            <person name="Tritt A."/>
            <person name="Yoshinaga Y."/>
            <person name="Zwiers L.-H.L."/>
            <person name="Turgeon B.G."/>
            <person name="Goodwin S.B."/>
            <person name="Spatafora J.W."/>
            <person name="Crous P.W."/>
            <person name="Grigoriev I.V."/>
        </authorList>
    </citation>
    <scope>NUCLEOTIDE SEQUENCE [LARGE SCALE GENOMIC DNA]</scope>
    <source>
        <strain evidence="2 3">CBS 611.86</strain>
    </source>
</reference>
<feature type="region of interest" description="Disordered" evidence="1">
    <location>
        <begin position="161"/>
        <end position="189"/>
    </location>
</feature>
<dbReference type="Proteomes" id="UP000481861">
    <property type="component" value="Unassembled WGS sequence"/>
</dbReference>
<evidence type="ECO:0000256" key="1">
    <source>
        <dbReference type="SAM" id="MobiDB-lite"/>
    </source>
</evidence>
<sequence>MYKCSKWPAFSASTSSVARKMVSLSATALAAFFTLLLTVLAAEKLYIDESCEAQADWKWWKDLALENIKDVIKRLDDPGDYDFEREVFFTFKIRRSDPRWKQIKKPLMAIDKWVEVVKGTQSRFEAIISAKHRTFCGDPTITEKDTKDPNEHINSAARFRRRRRPQPPVGGGTKRAAHNGHSIEKRSEGKWPYHPDDWTDILNYQYIGQNPKKLCESGVSGFSNMFNYPPAPADSPHSDQLEGRTASTICNFTFKKKQNDPKVPVLKNDFDFSNPQRFMWENVQWWNFNPARTLGHEWVHQAQPRIPIEDPRKPGTFIDDPNAPDGIGDIPAGKSYLFQNVKTLPFETAIINADSYAQLLDFAWLARHGLTLANERPWMNNIPANWNDFKAILAKERPWQEKYVPLPNNWNEFKGQLSYLASHGVMIYDPQTYGYVARAEDPCDEET</sequence>
<dbReference type="EMBL" id="JAADJZ010000014">
    <property type="protein sequence ID" value="KAF2870299.1"/>
    <property type="molecule type" value="Genomic_DNA"/>
</dbReference>
<protein>
    <submittedName>
        <fullName evidence="2">Uncharacterized protein</fullName>
    </submittedName>
</protein>
<accession>A0A7C8M6X4</accession>
<keyword evidence="3" id="KW-1185">Reference proteome</keyword>